<dbReference type="EMBL" id="AJPR01000012">
    <property type="protein sequence ID" value="EIN14776.1"/>
    <property type="molecule type" value="Genomic_DNA"/>
</dbReference>
<proteinExistence type="predicted"/>
<dbReference type="STRING" id="1110504.MAGb_7810"/>
<dbReference type="OrthoDB" id="9804145at2"/>
<organism evidence="1 2">
    <name type="scientific">Mycoplasmopsis agalactiae 14628</name>
    <dbReference type="NCBI Taxonomy" id="1110504"/>
    <lineage>
        <taxon>Bacteria</taxon>
        <taxon>Bacillati</taxon>
        <taxon>Mycoplasmatota</taxon>
        <taxon>Mycoplasmoidales</taxon>
        <taxon>Metamycoplasmataceae</taxon>
        <taxon>Mycoplasmopsis</taxon>
    </lineage>
</organism>
<evidence type="ECO:0000313" key="2">
    <source>
        <dbReference type="Proteomes" id="UP000003181"/>
    </source>
</evidence>
<comment type="caution">
    <text evidence="1">The sequence shown here is derived from an EMBL/GenBank/DDBJ whole genome shotgun (WGS) entry which is preliminary data.</text>
</comment>
<keyword evidence="1" id="KW-0378">Hydrolase</keyword>
<dbReference type="GO" id="GO:0004519">
    <property type="term" value="F:endonuclease activity"/>
    <property type="evidence" value="ECO:0007669"/>
    <property type="project" value="UniProtKB-KW"/>
</dbReference>
<gene>
    <name evidence="1" type="ORF">MAGb_7810</name>
</gene>
<sequence>MSKNFLFQDLEELMNYSNNYKGSDPLIKLPNIIIQNLNDSFVLNKHEIEMIRFLATNYSKKGKKLPIKYLANIEDEVVKEHFLALLILYFYSQKNNNFVILSKPENIQRFKNLLVNYDSESFLFAYKIQFMGKLVDIKEVYELDSNKNKESINLYFSTHNDFLSKYNPSDIGSEFLVIDEEAVIENFDKLKDYNSVHIFNEFDFNQLGYKTAILDNFIYNYDKKKTELFNKNNSSNLKKCSLKEDFKQSDFFKNGIIFLNKKEKLDKDTKIFPSQDGKYMHHSLNEISKNYLHSKTLELKNIDISLISKYVNSYREFDLKNLNDKFNKIDNVLDLFTMSDYFGENTVEVYFNNENDYDESLNYSINIALSNIASYIHNFSPVFTGSKQFYAYNLSNVFDIENTYNDESSYKIDLSDKNWYANACDSFTYQQHLFINYFKNKIVDQLNQKDVKFWLIKNNFQNEALIYTFDNAAKIVPNFYLFIETNDKKYQVLIETKENSKWMSDYWHENFFAELNTFPVFNKDEKIYKIYALPLANFDINEIEFTRAFREFIKNL</sequence>
<dbReference type="RefSeq" id="WP_004024490.1">
    <property type="nucleotide sequence ID" value="NZ_AJPR01000012.1"/>
</dbReference>
<reference evidence="1 2" key="1">
    <citation type="journal article" date="2012" name="Appl. Environ. Microbiol.">
        <title>Emergence of Atypical Mycoplasma agalactiae Strains Harboring a New Prophage and Associated with an Alpine Wild Ungulate Mortality Episode.</title>
        <authorList>
            <person name="Tardy F."/>
            <person name="Baranowski E."/>
            <person name="Nouvel L.X."/>
            <person name="Mick V."/>
            <person name="Manso-Silvan L."/>
            <person name="Thiaucourt F."/>
            <person name="Thebault P."/>
            <person name="Breton M."/>
            <person name="Sirand-Pugnet P."/>
            <person name="Blanchard A."/>
            <person name="Garnier A."/>
            <person name="Gibert P."/>
            <person name="Game Y."/>
            <person name="Poumarat F."/>
            <person name="Citti C."/>
        </authorList>
    </citation>
    <scope>NUCLEOTIDE SEQUENCE [LARGE SCALE GENOMIC DNA]</scope>
    <source>
        <strain evidence="1 2">14628</strain>
    </source>
</reference>
<accession>I5D517</accession>
<dbReference type="AlphaFoldDB" id="I5D517"/>
<keyword evidence="1" id="KW-0540">Nuclease</keyword>
<keyword evidence="1" id="KW-0255">Endonuclease</keyword>
<evidence type="ECO:0000313" key="1">
    <source>
        <dbReference type="EMBL" id="EIN14776.1"/>
    </source>
</evidence>
<name>I5D517_MYCAA</name>
<protein>
    <submittedName>
        <fullName evidence="1">Type III restriction modification system endonuclease subunit, Res</fullName>
    </submittedName>
</protein>
<dbReference type="PATRIC" id="fig|1110504.5.peg.761"/>
<dbReference type="Proteomes" id="UP000003181">
    <property type="component" value="Unassembled WGS sequence"/>
</dbReference>